<name>E9HEN1_DAPPU</name>
<feature type="compositionally biased region" description="Polar residues" evidence="1">
    <location>
        <begin position="67"/>
        <end position="76"/>
    </location>
</feature>
<dbReference type="HOGENOM" id="CLU_031497_0_0_1"/>
<feature type="compositionally biased region" description="Basic and acidic residues" evidence="1">
    <location>
        <begin position="115"/>
        <end position="128"/>
    </location>
</feature>
<dbReference type="PhylomeDB" id="E9HEN1"/>
<gene>
    <name evidence="2" type="ORF">DAPPUDRAFT_113299</name>
</gene>
<evidence type="ECO:0000256" key="1">
    <source>
        <dbReference type="SAM" id="MobiDB-lite"/>
    </source>
</evidence>
<sequence>MAKRSQGNRAEATKSAGEDDKLLHPRRKGFAGIDHWRPHTHPTSRFQAMDYTRSGGGNGPKPGLHGQNTIRPNFSAKSPYAPQKNGGNAGNDSTSRKRTSSSSGTNSTNPYHRKSSADHNTAGEENGRAARPASWSRARPRTWPDSAHTTVNPHQRANQLFRFYPNWNGEYESIGLPAGGVQQPLMYHVVLTTEPDSDGGVKTYAYKVPETWMDQSLQYFLYPPPGFNVNGSKPWDWGEISYKKRRFAEKSWVEYDVVDVLTETGSVPFTEALTQMEVAQVQVEEDLQQYTRDNEGNPGISQIVNLSENEESDSGSSASSKDRNSSGRQQKLKLVPQNLNKVRVMNNKDVNFEETILSASSLLEMSPMQPKRSDMDHIQPVGSDKIFLRVDKGLSALRGIRGEGVTCEAVMKDNMEHFKKVVKSQLSLPILLPEEISVLNAALCDMELSICLCCVQIQNLRTLGSKDKIAKAVLIAIFSRSLCSKVQWKKRGKDLRIGIGHLINLVAVFGVVINKVLEMHKQPPLPVSAVVCAVQNARRYHGYEYAKSVTAAACSSTQIDELDDEEECHSRADKEKNMAIDRRMLELNKAILEYNPPNGSYQQKKK</sequence>
<dbReference type="OrthoDB" id="6376597at2759"/>
<accession>E9HEN1</accession>
<evidence type="ECO:0000313" key="3">
    <source>
        <dbReference type="Proteomes" id="UP000000305"/>
    </source>
</evidence>
<dbReference type="EMBL" id="GL732630">
    <property type="protein sequence ID" value="EFX69816.1"/>
    <property type="molecule type" value="Genomic_DNA"/>
</dbReference>
<organism evidence="2 3">
    <name type="scientific">Daphnia pulex</name>
    <name type="common">Water flea</name>
    <dbReference type="NCBI Taxonomy" id="6669"/>
    <lineage>
        <taxon>Eukaryota</taxon>
        <taxon>Metazoa</taxon>
        <taxon>Ecdysozoa</taxon>
        <taxon>Arthropoda</taxon>
        <taxon>Crustacea</taxon>
        <taxon>Branchiopoda</taxon>
        <taxon>Diplostraca</taxon>
        <taxon>Cladocera</taxon>
        <taxon>Anomopoda</taxon>
        <taxon>Daphniidae</taxon>
        <taxon>Daphnia</taxon>
    </lineage>
</organism>
<protein>
    <submittedName>
        <fullName evidence="2">Uncharacterized protein</fullName>
    </submittedName>
</protein>
<proteinExistence type="predicted"/>
<evidence type="ECO:0000313" key="2">
    <source>
        <dbReference type="EMBL" id="EFX69816.1"/>
    </source>
</evidence>
<feature type="region of interest" description="Disordered" evidence="1">
    <location>
        <begin position="1"/>
        <end position="154"/>
    </location>
</feature>
<dbReference type="Proteomes" id="UP000000305">
    <property type="component" value="Unassembled WGS sequence"/>
</dbReference>
<feature type="region of interest" description="Disordered" evidence="1">
    <location>
        <begin position="308"/>
        <end position="332"/>
    </location>
</feature>
<dbReference type="KEGG" id="dpx:DAPPUDRAFT_113299"/>
<dbReference type="InParanoid" id="E9HEN1"/>
<keyword evidence="3" id="KW-1185">Reference proteome</keyword>
<feature type="compositionally biased region" description="Low complexity" evidence="1">
    <location>
        <begin position="100"/>
        <end position="109"/>
    </location>
</feature>
<dbReference type="AlphaFoldDB" id="E9HEN1"/>
<reference evidence="2 3" key="1">
    <citation type="journal article" date="2011" name="Science">
        <title>The ecoresponsive genome of Daphnia pulex.</title>
        <authorList>
            <person name="Colbourne J.K."/>
            <person name="Pfrender M.E."/>
            <person name="Gilbert D."/>
            <person name="Thomas W.K."/>
            <person name="Tucker A."/>
            <person name="Oakley T.H."/>
            <person name="Tokishita S."/>
            <person name="Aerts A."/>
            <person name="Arnold G.J."/>
            <person name="Basu M.K."/>
            <person name="Bauer D.J."/>
            <person name="Caceres C.E."/>
            <person name="Carmel L."/>
            <person name="Casola C."/>
            <person name="Choi J.H."/>
            <person name="Detter J.C."/>
            <person name="Dong Q."/>
            <person name="Dusheyko S."/>
            <person name="Eads B.D."/>
            <person name="Frohlich T."/>
            <person name="Geiler-Samerotte K.A."/>
            <person name="Gerlach D."/>
            <person name="Hatcher P."/>
            <person name="Jogdeo S."/>
            <person name="Krijgsveld J."/>
            <person name="Kriventseva E.V."/>
            <person name="Kultz D."/>
            <person name="Laforsch C."/>
            <person name="Lindquist E."/>
            <person name="Lopez J."/>
            <person name="Manak J.R."/>
            <person name="Muller J."/>
            <person name="Pangilinan J."/>
            <person name="Patwardhan R.P."/>
            <person name="Pitluck S."/>
            <person name="Pritham E.J."/>
            <person name="Rechtsteiner A."/>
            <person name="Rho M."/>
            <person name="Rogozin I.B."/>
            <person name="Sakarya O."/>
            <person name="Salamov A."/>
            <person name="Schaack S."/>
            <person name="Shapiro H."/>
            <person name="Shiga Y."/>
            <person name="Skalitzky C."/>
            <person name="Smith Z."/>
            <person name="Souvorov A."/>
            <person name="Sung W."/>
            <person name="Tang Z."/>
            <person name="Tsuchiya D."/>
            <person name="Tu H."/>
            <person name="Vos H."/>
            <person name="Wang M."/>
            <person name="Wolf Y.I."/>
            <person name="Yamagata H."/>
            <person name="Yamada T."/>
            <person name="Ye Y."/>
            <person name="Shaw J.R."/>
            <person name="Andrews J."/>
            <person name="Crease T.J."/>
            <person name="Tang H."/>
            <person name="Lucas S.M."/>
            <person name="Robertson H.M."/>
            <person name="Bork P."/>
            <person name="Koonin E.V."/>
            <person name="Zdobnov E.M."/>
            <person name="Grigoriev I.V."/>
            <person name="Lynch M."/>
            <person name="Boore J.L."/>
        </authorList>
    </citation>
    <scope>NUCLEOTIDE SEQUENCE [LARGE SCALE GENOMIC DNA]</scope>
</reference>